<dbReference type="PIRSF" id="PIRSF004846">
    <property type="entry name" value="ModA"/>
    <property type="match status" value="1"/>
</dbReference>
<reference evidence="8 9" key="1">
    <citation type="submission" date="2016-10" db="EMBL/GenBank/DDBJ databases">
        <authorList>
            <person name="Varghese N."/>
            <person name="Submissions S."/>
        </authorList>
    </citation>
    <scope>NUCLEOTIDE SEQUENCE [LARGE SCALE GENOMIC DNA]</scope>
    <source>
        <strain evidence="8 9">LMG 22274</strain>
    </source>
</reference>
<dbReference type="Proteomes" id="UP000183529">
    <property type="component" value="Unassembled WGS sequence"/>
</dbReference>
<evidence type="ECO:0000256" key="2">
    <source>
        <dbReference type="ARBA" id="ARBA00022505"/>
    </source>
</evidence>
<sequence length="252" mass="26704">MKRFLSVLFAALVLLVALPSLAMAQQLTVSAAASLTDAFKEVGAKFEATHPDITVRFNFAASGVLLQQIRQGAPVDVFVSADEQTVTRGVDAGLFDAATRRDFAANTLVLIVPAVQSSPVKSMADLANPAVQRIAIGKTSTVPVGGYTQQALEKAALWDALAPKFVQADSVRQVLDYVARGEAEAGFVYRTDALLMSDKVAIVQAVGGHAPVTYPVVAVSASREPALAKTFIAYLLSPQAQEILKRYGFAHS</sequence>
<evidence type="ECO:0000256" key="7">
    <source>
        <dbReference type="SAM" id="SignalP"/>
    </source>
</evidence>
<comment type="similarity">
    <text evidence="1">Belongs to the bacterial solute-binding protein ModA family.</text>
</comment>
<dbReference type="Gene3D" id="3.40.190.10">
    <property type="entry name" value="Periplasmic binding protein-like II"/>
    <property type="match status" value="2"/>
</dbReference>
<keyword evidence="2 6" id="KW-0500">Molybdenum</keyword>
<evidence type="ECO:0000256" key="1">
    <source>
        <dbReference type="ARBA" id="ARBA00009175"/>
    </source>
</evidence>
<feature type="binding site" evidence="6">
    <location>
        <position position="171"/>
    </location>
    <ligand>
        <name>molybdate</name>
        <dbReference type="ChEBI" id="CHEBI:36264"/>
    </ligand>
</feature>
<evidence type="ECO:0000313" key="8">
    <source>
        <dbReference type="EMBL" id="SEK14991.1"/>
    </source>
</evidence>
<comment type="caution">
    <text evidence="8">The sequence shown here is derived from an EMBL/GenBank/DDBJ whole genome shotgun (WGS) entry which is preliminary data.</text>
</comment>
<keyword evidence="3 6" id="KW-0479">Metal-binding</keyword>
<protein>
    <submittedName>
        <fullName evidence="8">Molybdate transport system substrate-binding protein</fullName>
    </submittedName>
</protein>
<evidence type="ECO:0000256" key="6">
    <source>
        <dbReference type="PIRSR" id="PIRSR004846-1"/>
    </source>
</evidence>
<feature type="binding site" evidence="6">
    <location>
        <position position="34"/>
    </location>
    <ligand>
        <name>molybdate</name>
        <dbReference type="ChEBI" id="CHEBI:36264"/>
    </ligand>
</feature>
<dbReference type="GO" id="GO:0015689">
    <property type="term" value="P:molybdate ion transport"/>
    <property type="evidence" value="ECO:0007669"/>
    <property type="project" value="InterPro"/>
</dbReference>
<dbReference type="GO" id="GO:0030973">
    <property type="term" value="F:molybdate ion binding"/>
    <property type="evidence" value="ECO:0007669"/>
    <property type="project" value="UniProtKB-ARBA"/>
</dbReference>
<comment type="subunit">
    <text evidence="5">The complex is composed of two ATP-binding proteins (ModC), two transmembrane proteins (ModB) and a solute-binding protein (ModA).</text>
</comment>
<feature type="binding site" evidence="6">
    <location>
        <position position="189"/>
    </location>
    <ligand>
        <name>molybdate</name>
        <dbReference type="ChEBI" id="CHEBI:36264"/>
    </ligand>
</feature>
<dbReference type="PANTHER" id="PTHR30632:SF0">
    <property type="entry name" value="SULFATE-BINDING PROTEIN"/>
    <property type="match status" value="1"/>
</dbReference>
<proteinExistence type="inferred from homology"/>
<feature type="binding site" evidence="6">
    <location>
        <position position="62"/>
    </location>
    <ligand>
        <name>molybdate</name>
        <dbReference type="ChEBI" id="CHEBI:36264"/>
    </ligand>
</feature>
<dbReference type="InterPro" id="IPR050682">
    <property type="entry name" value="ModA/WtpA"/>
</dbReference>
<evidence type="ECO:0000256" key="5">
    <source>
        <dbReference type="ARBA" id="ARBA00062515"/>
    </source>
</evidence>
<dbReference type="GO" id="GO:1901359">
    <property type="term" value="F:tungstate binding"/>
    <property type="evidence" value="ECO:0007669"/>
    <property type="project" value="UniProtKB-ARBA"/>
</dbReference>
<dbReference type="GO" id="GO:0046872">
    <property type="term" value="F:metal ion binding"/>
    <property type="evidence" value="ECO:0007669"/>
    <property type="project" value="UniProtKB-KW"/>
</dbReference>
<name>A0AAQ1GNZ0_9BURK</name>
<evidence type="ECO:0000256" key="4">
    <source>
        <dbReference type="ARBA" id="ARBA00022729"/>
    </source>
</evidence>
<dbReference type="PANTHER" id="PTHR30632">
    <property type="entry name" value="MOLYBDATE-BINDING PERIPLASMIC PROTEIN"/>
    <property type="match status" value="1"/>
</dbReference>
<evidence type="ECO:0000313" key="9">
    <source>
        <dbReference type="Proteomes" id="UP000183529"/>
    </source>
</evidence>
<feature type="chain" id="PRO_5042848907" evidence="7">
    <location>
        <begin position="25"/>
        <end position="252"/>
    </location>
</feature>
<dbReference type="EMBL" id="FNZM01000033">
    <property type="protein sequence ID" value="SEK14991.1"/>
    <property type="molecule type" value="Genomic_DNA"/>
</dbReference>
<evidence type="ECO:0000256" key="3">
    <source>
        <dbReference type="ARBA" id="ARBA00022723"/>
    </source>
</evidence>
<dbReference type="SUPFAM" id="SSF53850">
    <property type="entry name" value="Periplasmic binding protein-like II"/>
    <property type="match status" value="1"/>
</dbReference>
<dbReference type="NCBIfam" id="TIGR01256">
    <property type="entry name" value="modA"/>
    <property type="match status" value="1"/>
</dbReference>
<dbReference type="AlphaFoldDB" id="A0AAQ1GNZ0"/>
<dbReference type="FunFam" id="3.40.190.10:FF:000035">
    <property type="entry name" value="Molybdate ABC transporter substrate-binding protein"/>
    <property type="match status" value="1"/>
</dbReference>
<accession>A0AAQ1GNZ0</accession>
<dbReference type="InterPro" id="IPR005950">
    <property type="entry name" value="ModA"/>
</dbReference>
<organism evidence="8 9">
    <name type="scientific">Paraburkholderia tropica</name>
    <dbReference type="NCBI Taxonomy" id="92647"/>
    <lineage>
        <taxon>Bacteria</taxon>
        <taxon>Pseudomonadati</taxon>
        <taxon>Pseudomonadota</taxon>
        <taxon>Betaproteobacteria</taxon>
        <taxon>Burkholderiales</taxon>
        <taxon>Burkholderiaceae</taxon>
        <taxon>Paraburkholderia</taxon>
    </lineage>
</organism>
<gene>
    <name evidence="8" type="ORF">SAMN05216550_13326</name>
</gene>
<dbReference type="Pfam" id="PF13531">
    <property type="entry name" value="SBP_bac_11"/>
    <property type="match status" value="1"/>
</dbReference>
<feature type="signal peptide" evidence="7">
    <location>
        <begin position="1"/>
        <end position="24"/>
    </location>
</feature>
<keyword evidence="4 7" id="KW-0732">Signal</keyword>